<dbReference type="AlphaFoldDB" id="M2QNT1"/>
<evidence type="ECO:0000313" key="2">
    <source>
        <dbReference type="Proteomes" id="UP000016930"/>
    </source>
</evidence>
<sequence>MSPSPSPEPEEDATSAIQDIQTALDFIKSVRNATLDNSGLPAHVVERLRNPITHLLEIKDRDLLYSLDLWLSINNASQETYNDVRQASLRRHPRDNVLSFAAVERQVTELTGIAPLCHDMCIDSCVAYTGPFAALDRCPVCDKNRYDPIVLETSHGRIHKPRQRFYTIPLGPQIQTL</sequence>
<dbReference type="HOGENOM" id="CLU_007337_3_0_1"/>
<keyword evidence="2" id="KW-1185">Reference proteome</keyword>
<gene>
    <name evidence="1" type="ORF">CERSUDRAFT_48591</name>
</gene>
<name>M2QNT1_CERS8</name>
<accession>M2QNT1</accession>
<dbReference type="EMBL" id="KB445795">
    <property type="protein sequence ID" value="EMD38713.1"/>
    <property type="molecule type" value="Genomic_DNA"/>
</dbReference>
<protein>
    <submittedName>
        <fullName evidence="1">Uncharacterized protein</fullName>
    </submittedName>
</protein>
<dbReference type="STRING" id="914234.M2QNT1"/>
<evidence type="ECO:0000313" key="1">
    <source>
        <dbReference type="EMBL" id="EMD38713.1"/>
    </source>
</evidence>
<reference evidence="1 2" key="1">
    <citation type="journal article" date="2012" name="Proc. Natl. Acad. Sci. U.S.A.">
        <title>Comparative genomics of Ceriporiopsis subvermispora and Phanerochaete chrysosporium provide insight into selective ligninolysis.</title>
        <authorList>
            <person name="Fernandez-Fueyo E."/>
            <person name="Ruiz-Duenas F.J."/>
            <person name="Ferreira P."/>
            <person name="Floudas D."/>
            <person name="Hibbett D.S."/>
            <person name="Canessa P."/>
            <person name="Larrondo L.F."/>
            <person name="James T.Y."/>
            <person name="Seelenfreund D."/>
            <person name="Lobos S."/>
            <person name="Polanco R."/>
            <person name="Tello M."/>
            <person name="Honda Y."/>
            <person name="Watanabe T."/>
            <person name="Watanabe T."/>
            <person name="Ryu J.S."/>
            <person name="Kubicek C.P."/>
            <person name="Schmoll M."/>
            <person name="Gaskell J."/>
            <person name="Hammel K.E."/>
            <person name="St John F.J."/>
            <person name="Vanden Wymelenberg A."/>
            <person name="Sabat G."/>
            <person name="Splinter BonDurant S."/>
            <person name="Syed K."/>
            <person name="Yadav J.S."/>
            <person name="Doddapaneni H."/>
            <person name="Subramanian V."/>
            <person name="Lavin J.L."/>
            <person name="Oguiza J.A."/>
            <person name="Perez G."/>
            <person name="Pisabarro A.G."/>
            <person name="Ramirez L."/>
            <person name="Santoyo F."/>
            <person name="Master E."/>
            <person name="Coutinho P.M."/>
            <person name="Henrissat B."/>
            <person name="Lombard V."/>
            <person name="Magnuson J.K."/>
            <person name="Kuees U."/>
            <person name="Hori C."/>
            <person name="Igarashi K."/>
            <person name="Samejima M."/>
            <person name="Held B.W."/>
            <person name="Barry K.W."/>
            <person name="LaButti K.M."/>
            <person name="Lapidus A."/>
            <person name="Lindquist E.A."/>
            <person name="Lucas S.M."/>
            <person name="Riley R."/>
            <person name="Salamov A.A."/>
            <person name="Hoffmeister D."/>
            <person name="Schwenk D."/>
            <person name="Hadar Y."/>
            <person name="Yarden O."/>
            <person name="de Vries R.P."/>
            <person name="Wiebenga A."/>
            <person name="Stenlid J."/>
            <person name="Eastwood D."/>
            <person name="Grigoriev I.V."/>
            <person name="Berka R.M."/>
            <person name="Blanchette R.A."/>
            <person name="Kersten P."/>
            <person name="Martinez A.T."/>
            <person name="Vicuna R."/>
            <person name="Cullen D."/>
        </authorList>
    </citation>
    <scope>NUCLEOTIDE SEQUENCE [LARGE SCALE GENOMIC DNA]</scope>
    <source>
        <strain evidence="1 2">B</strain>
    </source>
</reference>
<organism evidence="1 2">
    <name type="scientific">Ceriporiopsis subvermispora (strain B)</name>
    <name type="common">White-rot fungus</name>
    <name type="synonym">Gelatoporia subvermispora</name>
    <dbReference type="NCBI Taxonomy" id="914234"/>
    <lineage>
        <taxon>Eukaryota</taxon>
        <taxon>Fungi</taxon>
        <taxon>Dikarya</taxon>
        <taxon>Basidiomycota</taxon>
        <taxon>Agaricomycotina</taxon>
        <taxon>Agaricomycetes</taxon>
        <taxon>Polyporales</taxon>
        <taxon>Gelatoporiaceae</taxon>
        <taxon>Gelatoporia</taxon>
    </lineage>
</organism>
<feature type="non-terminal residue" evidence="1">
    <location>
        <position position="177"/>
    </location>
</feature>
<dbReference type="Proteomes" id="UP000016930">
    <property type="component" value="Unassembled WGS sequence"/>
</dbReference>
<proteinExistence type="predicted"/>
<dbReference type="OrthoDB" id="3266386at2759"/>